<dbReference type="PANTHER" id="PTHR47843">
    <property type="entry name" value="BTB DOMAIN-CONTAINING PROTEIN-RELATED"/>
    <property type="match status" value="1"/>
</dbReference>
<proteinExistence type="predicted"/>
<evidence type="ECO:0000313" key="3">
    <source>
        <dbReference type="EMBL" id="KAE8152844.1"/>
    </source>
</evidence>
<sequence length="274" mass="31002">MESAFGKHLSSPTFTFTVGANKKEFIVHSSALAGLSQSLNTLMNGQMTEARTGHVDWPDVDEDTFARLCEFAYCRNYTPPSFSLIEHESPLPRTPEPINEEEKHRKPDSKRASNQTSHLRKRRVISTEYLHEEFKTSLVVPSPQVSDSEYIFAPPKITGPWEDFTLVFLGQARLYVLADKYGIEPLRRLILSKLHRTLDSFTLYDTGVSGIVEFVRFVYLNTPCYGNKVDALRDLAARYVVSVLDNIGEAGCFLGLLEEGGPFVSDFWRIAWVV</sequence>
<dbReference type="EMBL" id="ML742047">
    <property type="protein sequence ID" value="KAE8152844.1"/>
    <property type="molecule type" value="Genomic_DNA"/>
</dbReference>
<feature type="domain" description="BTB" evidence="2">
    <location>
        <begin position="12"/>
        <end position="81"/>
    </location>
</feature>
<dbReference type="AlphaFoldDB" id="A0A5N6U2N5"/>
<dbReference type="PROSITE" id="PS50097">
    <property type="entry name" value="BTB"/>
    <property type="match status" value="1"/>
</dbReference>
<organism evidence="3 4">
    <name type="scientific">Aspergillus avenaceus</name>
    <dbReference type="NCBI Taxonomy" id="36643"/>
    <lineage>
        <taxon>Eukaryota</taxon>
        <taxon>Fungi</taxon>
        <taxon>Dikarya</taxon>
        <taxon>Ascomycota</taxon>
        <taxon>Pezizomycotina</taxon>
        <taxon>Eurotiomycetes</taxon>
        <taxon>Eurotiomycetidae</taxon>
        <taxon>Eurotiales</taxon>
        <taxon>Aspergillaceae</taxon>
        <taxon>Aspergillus</taxon>
        <taxon>Aspergillus subgen. Circumdati</taxon>
    </lineage>
</organism>
<feature type="region of interest" description="Disordered" evidence="1">
    <location>
        <begin position="85"/>
        <end position="120"/>
    </location>
</feature>
<reference evidence="3 4" key="1">
    <citation type="submission" date="2019-04" db="EMBL/GenBank/DDBJ databases">
        <title>Friends and foes A comparative genomics study of 23 Aspergillus species from section Flavi.</title>
        <authorList>
            <consortium name="DOE Joint Genome Institute"/>
            <person name="Kjaerbolling I."/>
            <person name="Vesth T."/>
            <person name="Frisvad J.C."/>
            <person name="Nybo J.L."/>
            <person name="Theobald S."/>
            <person name="Kildgaard S."/>
            <person name="Isbrandt T."/>
            <person name="Kuo A."/>
            <person name="Sato A."/>
            <person name="Lyhne E.K."/>
            <person name="Kogle M.E."/>
            <person name="Wiebenga A."/>
            <person name="Kun R.S."/>
            <person name="Lubbers R.J."/>
            <person name="Makela M.R."/>
            <person name="Barry K."/>
            <person name="Chovatia M."/>
            <person name="Clum A."/>
            <person name="Daum C."/>
            <person name="Haridas S."/>
            <person name="He G."/>
            <person name="LaButti K."/>
            <person name="Lipzen A."/>
            <person name="Mondo S."/>
            <person name="Riley R."/>
            <person name="Salamov A."/>
            <person name="Simmons B.A."/>
            <person name="Magnuson J.K."/>
            <person name="Henrissat B."/>
            <person name="Mortensen U.H."/>
            <person name="Larsen T.O."/>
            <person name="Devries R.P."/>
            <person name="Grigoriev I.V."/>
            <person name="Machida M."/>
            <person name="Baker S.E."/>
            <person name="Andersen M.R."/>
        </authorList>
    </citation>
    <scope>NUCLEOTIDE SEQUENCE [LARGE SCALE GENOMIC DNA]</scope>
    <source>
        <strain evidence="3 4">IBT 18842</strain>
    </source>
</reference>
<protein>
    <recommendedName>
        <fullName evidence="2">BTB domain-containing protein</fullName>
    </recommendedName>
</protein>
<gene>
    <name evidence="3" type="ORF">BDV25DRAFT_137517</name>
</gene>
<dbReference type="InterPro" id="IPR000210">
    <property type="entry name" value="BTB/POZ_dom"/>
</dbReference>
<dbReference type="Pfam" id="PF00651">
    <property type="entry name" value="BTB"/>
    <property type="match status" value="1"/>
</dbReference>
<evidence type="ECO:0000259" key="2">
    <source>
        <dbReference type="PROSITE" id="PS50097"/>
    </source>
</evidence>
<name>A0A5N6U2N5_ASPAV</name>
<keyword evidence="4" id="KW-1185">Reference proteome</keyword>
<dbReference type="Gene3D" id="3.30.710.10">
    <property type="entry name" value="Potassium Channel Kv1.1, Chain A"/>
    <property type="match status" value="1"/>
</dbReference>
<evidence type="ECO:0000256" key="1">
    <source>
        <dbReference type="SAM" id="MobiDB-lite"/>
    </source>
</evidence>
<evidence type="ECO:0000313" key="4">
    <source>
        <dbReference type="Proteomes" id="UP000325780"/>
    </source>
</evidence>
<dbReference type="InterPro" id="IPR011333">
    <property type="entry name" value="SKP1/BTB/POZ_sf"/>
</dbReference>
<dbReference type="Proteomes" id="UP000325780">
    <property type="component" value="Unassembled WGS sequence"/>
</dbReference>
<accession>A0A5N6U2N5</accession>
<dbReference type="SUPFAM" id="SSF54695">
    <property type="entry name" value="POZ domain"/>
    <property type="match status" value="1"/>
</dbReference>
<feature type="compositionally biased region" description="Basic and acidic residues" evidence="1">
    <location>
        <begin position="100"/>
        <end position="111"/>
    </location>
</feature>
<dbReference type="OrthoDB" id="9997739at2759"/>